<dbReference type="AlphaFoldDB" id="A0A806K0Z1"/>
<protein>
    <recommendedName>
        <fullName evidence="6">PhoH-like protein</fullName>
    </recommendedName>
</protein>
<dbReference type="Gene3D" id="3.40.50.300">
    <property type="entry name" value="P-loop containing nucleotide triphosphate hydrolases"/>
    <property type="match status" value="1"/>
</dbReference>
<keyword evidence="5" id="KW-0067">ATP-binding</keyword>
<evidence type="ECO:0000256" key="5">
    <source>
        <dbReference type="ARBA" id="ARBA00022840"/>
    </source>
</evidence>
<accession>A0A806K0Z1</accession>
<dbReference type="PANTHER" id="PTHR30473:SF1">
    <property type="entry name" value="PHOH-LIKE PROTEIN"/>
    <property type="match status" value="1"/>
</dbReference>
<comment type="similarity">
    <text evidence="2">Belongs to the PhoH family.</text>
</comment>
<dbReference type="GO" id="GO:0005829">
    <property type="term" value="C:cytosol"/>
    <property type="evidence" value="ECO:0007669"/>
    <property type="project" value="TreeGrafter"/>
</dbReference>
<feature type="domain" description="PhoH-like protein" evidence="7">
    <location>
        <begin position="129"/>
        <end position="332"/>
    </location>
</feature>
<evidence type="ECO:0000256" key="4">
    <source>
        <dbReference type="ARBA" id="ARBA00022741"/>
    </source>
</evidence>
<dbReference type="SUPFAM" id="SSF52540">
    <property type="entry name" value="P-loop containing nucleoside triphosphate hydrolases"/>
    <property type="match status" value="1"/>
</dbReference>
<dbReference type="EMBL" id="JQ844233">
    <property type="protein sequence ID" value="AGS53446.1"/>
    <property type="molecule type" value="Genomic_DNA"/>
</dbReference>
<evidence type="ECO:0000256" key="2">
    <source>
        <dbReference type="ARBA" id="ARBA00010393"/>
    </source>
</evidence>
<reference evidence="8" key="1">
    <citation type="submission" date="2012-03" db="EMBL/GenBank/DDBJ databases">
        <title>Functional metagenomics reveals considerable lignocellulase gene clusters in the gut microbiome of a wood-feeding higher termite.</title>
        <authorList>
            <person name="Liu N."/>
        </authorList>
    </citation>
    <scope>NUCLEOTIDE SEQUENCE</scope>
</reference>
<evidence type="ECO:0000313" key="8">
    <source>
        <dbReference type="EMBL" id="AGS53446.1"/>
    </source>
</evidence>
<name>A0A806K0Z1_9BACT</name>
<dbReference type="InterPro" id="IPR027417">
    <property type="entry name" value="P-loop_NTPase"/>
</dbReference>
<dbReference type="GO" id="GO:0005524">
    <property type="term" value="F:ATP binding"/>
    <property type="evidence" value="ECO:0007669"/>
    <property type="project" value="UniProtKB-KW"/>
</dbReference>
<evidence type="ECO:0000256" key="1">
    <source>
        <dbReference type="ARBA" id="ARBA00004496"/>
    </source>
</evidence>
<dbReference type="InterPro" id="IPR051451">
    <property type="entry name" value="PhoH2-like"/>
</dbReference>
<keyword evidence="4" id="KW-0547">Nucleotide-binding</keyword>
<keyword evidence="3" id="KW-0963">Cytoplasm</keyword>
<evidence type="ECO:0000256" key="6">
    <source>
        <dbReference type="ARBA" id="ARBA00039970"/>
    </source>
</evidence>
<dbReference type="PANTHER" id="PTHR30473">
    <property type="entry name" value="PROTEIN PHOH"/>
    <property type="match status" value="1"/>
</dbReference>
<organism evidence="8">
    <name type="scientific">uncultured bacterium contig00027</name>
    <dbReference type="NCBI Taxonomy" id="1181516"/>
    <lineage>
        <taxon>Bacteria</taxon>
        <taxon>environmental samples</taxon>
    </lineage>
</organism>
<dbReference type="InterPro" id="IPR003714">
    <property type="entry name" value="PhoH"/>
</dbReference>
<evidence type="ECO:0000256" key="3">
    <source>
        <dbReference type="ARBA" id="ARBA00022490"/>
    </source>
</evidence>
<dbReference type="FunFam" id="3.40.50.300:FF:000013">
    <property type="entry name" value="PhoH family ATPase"/>
    <property type="match status" value="1"/>
</dbReference>
<dbReference type="Pfam" id="PF02562">
    <property type="entry name" value="PhoH"/>
    <property type="match status" value="1"/>
</dbReference>
<evidence type="ECO:0000259" key="7">
    <source>
        <dbReference type="Pfam" id="PF02562"/>
    </source>
</evidence>
<sequence length="334" mass="37394">MTDRVTIAFDNRELLSGICGANDGNLRIIEGSLGGFITARGNEIHFESPNEIQVMRFKTMMNNLIASIQEGEEPSPEYIRALVSELSDKSVENSGENSEDKTFFKKAGDNGNSLIRDYTIQIPHGLRHVYPRTGNQAVYIKGMKENEICFCIGPAGTGKTYLAVAWALYMVLSKKMRKLVLTRPVVEAGENLGFLPGDLREKIDPYLRPLHDAMESLIPYDVINKMEETRSIEIAPLAYMRGRSLNECMIILDEAQNTTREQMKMFLTRIGSGARAVITGDATQIDLPRKPDSGLLHVLEILRNIEGINFSFLHTADVARNPLIKKIIQVYNEA</sequence>
<proteinExistence type="inferred from homology"/>
<comment type="subcellular location">
    <subcellularLocation>
        <location evidence="1">Cytoplasm</location>
    </subcellularLocation>
</comment>